<dbReference type="FunFam" id="3.30.230.80:FF:000001">
    <property type="entry name" value="Heat shock protein 90 alpha"/>
    <property type="match status" value="1"/>
</dbReference>
<feature type="binding site" evidence="5">
    <location>
        <position position="157"/>
    </location>
    <ligand>
        <name>ATP</name>
        <dbReference type="ChEBI" id="CHEBI:30616"/>
    </ligand>
</feature>
<dbReference type="NCBIfam" id="NF003555">
    <property type="entry name" value="PRK05218.1"/>
    <property type="match status" value="1"/>
</dbReference>
<dbReference type="FunFam" id="3.30.565.10:FF:000005">
    <property type="entry name" value="Heat shock protein 90"/>
    <property type="match status" value="1"/>
</dbReference>
<evidence type="ECO:0000313" key="8">
    <source>
        <dbReference type="EMBL" id="CAG8556881.1"/>
    </source>
</evidence>
<feature type="binding site" evidence="5">
    <location>
        <position position="144"/>
    </location>
    <ligand>
        <name>ATP</name>
        <dbReference type="ChEBI" id="CHEBI:30616"/>
    </ligand>
</feature>
<keyword evidence="3 5" id="KW-0067">ATP-binding</keyword>
<dbReference type="InterPro" id="IPR003594">
    <property type="entry name" value="HATPase_dom"/>
</dbReference>
<accession>A0A9N9FSF5</accession>
<proteinExistence type="inferred from homology"/>
<gene>
    <name evidence="8" type="ORF">FMOSSE_LOCUS6759</name>
</gene>
<feature type="compositionally biased region" description="Basic and acidic residues" evidence="6">
    <location>
        <begin position="756"/>
        <end position="769"/>
    </location>
</feature>
<dbReference type="SUPFAM" id="SSF54211">
    <property type="entry name" value="Ribosomal protein S5 domain 2-like"/>
    <property type="match status" value="1"/>
</dbReference>
<dbReference type="GO" id="GO:0005524">
    <property type="term" value="F:ATP binding"/>
    <property type="evidence" value="ECO:0007669"/>
    <property type="project" value="UniProtKB-KW"/>
</dbReference>
<dbReference type="GO" id="GO:0016887">
    <property type="term" value="F:ATP hydrolysis activity"/>
    <property type="evidence" value="ECO:0007669"/>
    <property type="project" value="InterPro"/>
</dbReference>
<dbReference type="InterPro" id="IPR020568">
    <property type="entry name" value="Ribosomal_Su5_D2-typ_SF"/>
</dbReference>
<keyword evidence="9" id="KW-1185">Reference proteome</keyword>
<evidence type="ECO:0000256" key="2">
    <source>
        <dbReference type="ARBA" id="ARBA00022741"/>
    </source>
</evidence>
<comment type="caution">
    <text evidence="8">The sequence shown here is derived from an EMBL/GenBank/DDBJ whole genome shotgun (WGS) entry which is preliminary data.</text>
</comment>
<dbReference type="Gene3D" id="1.20.120.790">
    <property type="entry name" value="Heat shock protein 90, C-terminal domain"/>
    <property type="match status" value="1"/>
</dbReference>
<dbReference type="CDD" id="cd16927">
    <property type="entry name" value="HATPase_Hsp90-like"/>
    <property type="match status" value="1"/>
</dbReference>
<dbReference type="Gene3D" id="3.30.565.10">
    <property type="entry name" value="Histidine kinase-like ATPase, C-terminal domain"/>
    <property type="match status" value="1"/>
</dbReference>
<feature type="domain" description="Histidine kinase/HSP90-like ATPase" evidence="7">
    <location>
        <begin position="91"/>
        <end position="247"/>
    </location>
</feature>
<protein>
    <submittedName>
        <fullName evidence="8">5300_t:CDS:1</fullName>
    </submittedName>
</protein>
<feature type="binding site" evidence="5">
    <location>
        <position position="149"/>
    </location>
    <ligand>
        <name>ATP</name>
        <dbReference type="ChEBI" id="CHEBI:30616"/>
    </ligand>
</feature>
<feature type="binding site" evidence="5">
    <location>
        <begin position="164"/>
        <end position="165"/>
    </location>
    <ligand>
        <name>ATP</name>
        <dbReference type="ChEBI" id="CHEBI:30616"/>
    </ligand>
</feature>
<evidence type="ECO:0000256" key="1">
    <source>
        <dbReference type="ARBA" id="ARBA00008239"/>
    </source>
</evidence>
<dbReference type="InterPro" id="IPR020575">
    <property type="entry name" value="Hsp90_N"/>
</dbReference>
<dbReference type="PIRSF" id="PIRSF002583">
    <property type="entry name" value="Hsp90"/>
    <property type="match status" value="1"/>
</dbReference>
<dbReference type="InterPro" id="IPR036890">
    <property type="entry name" value="HATPase_C_sf"/>
</dbReference>
<evidence type="ECO:0000256" key="5">
    <source>
        <dbReference type="PIRSR" id="PIRSR002583-1"/>
    </source>
</evidence>
<feature type="binding site" evidence="5">
    <location>
        <position position="102"/>
    </location>
    <ligand>
        <name>ATP</name>
        <dbReference type="ChEBI" id="CHEBI:30616"/>
    </ligand>
</feature>
<dbReference type="Pfam" id="PF00183">
    <property type="entry name" value="HSP90"/>
    <property type="match status" value="1"/>
</dbReference>
<feature type="binding site" evidence="5">
    <location>
        <position position="98"/>
    </location>
    <ligand>
        <name>ATP</name>
        <dbReference type="ChEBI" id="CHEBI:30616"/>
    </ligand>
</feature>
<dbReference type="Gene3D" id="3.40.50.11260">
    <property type="match status" value="1"/>
</dbReference>
<evidence type="ECO:0000256" key="4">
    <source>
        <dbReference type="ARBA" id="ARBA00023186"/>
    </source>
</evidence>
<dbReference type="Gene3D" id="3.30.230.80">
    <property type="match status" value="1"/>
</dbReference>
<evidence type="ECO:0000259" key="7">
    <source>
        <dbReference type="SMART" id="SM00387"/>
    </source>
</evidence>
<dbReference type="EMBL" id="CAJVPP010001458">
    <property type="protein sequence ID" value="CAG8556881.1"/>
    <property type="molecule type" value="Genomic_DNA"/>
</dbReference>
<dbReference type="PRINTS" id="PR00775">
    <property type="entry name" value="HEATSHOCK90"/>
</dbReference>
<evidence type="ECO:0000256" key="3">
    <source>
        <dbReference type="ARBA" id="ARBA00022840"/>
    </source>
</evidence>
<dbReference type="SUPFAM" id="SSF55874">
    <property type="entry name" value="ATPase domain of HSP90 chaperone/DNA topoisomerase II/histidine kinase"/>
    <property type="match status" value="1"/>
</dbReference>
<feature type="region of interest" description="Disordered" evidence="6">
    <location>
        <begin position="727"/>
        <end position="769"/>
    </location>
</feature>
<feature type="binding site" evidence="5">
    <location>
        <position position="163"/>
    </location>
    <ligand>
        <name>ATP</name>
        <dbReference type="ChEBI" id="CHEBI:30616"/>
    </ligand>
</feature>
<dbReference type="GO" id="GO:0140662">
    <property type="term" value="F:ATP-dependent protein folding chaperone"/>
    <property type="evidence" value="ECO:0007669"/>
    <property type="project" value="InterPro"/>
</dbReference>
<dbReference type="HAMAP" id="MF_00505">
    <property type="entry name" value="HSP90"/>
    <property type="match status" value="1"/>
</dbReference>
<dbReference type="Pfam" id="PF13589">
    <property type="entry name" value="HATPase_c_3"/>
    <property type="match status" value="1"/>
</dbReference>
<dbReference type="SMART" id="SM00387">
    <property type="entry name" value="HATPase_c"/>
    <property type="match status" value="1"/>
</dbReference>
<dbReference type="AlphaFoldDB" id="A0A9N9FSF5"/>
<dbReference type="InterPro" id="IPR001404">
    <property type="entry name" value="Hsp90_fam"/>
</dbReference>
<comment type="similarity">
    <text evidence="1">Belongs to the heat shock protein 90 family.</text>
</comment>
<dbReference type="Proteomes" id="UP000789375">
    <property type="component" value="Unassembled WGS sequence"/>
</dbReference>
<dbReference type="PANTHER" id="PTHR11528">
    <property type="entry name" value="HEAT SHOCK PROTEIN 90 FAMILY MEMBER"/>
    <property type="match status" value="1"/>
</dbReference>
<evidence type="ECO:0000313" key="9">
    <source>
        <dbReference type="Proteomes" id="UP000789375"/>
    </source>
</evidence>
<dbReference type="SUPFAM" id="SSF110942">
    <property type="entry name" value="HSP90 C-terminal domain"/>
    <property type="match status" value="1"/>
</dbReference>
<dbReference type="InterPro" id="IPR037196">
    <property type="entry name" value="HSP90_C"/>
</dbReference>
<organism evidence="8 9">
    <name type="scientific">Funneliformis mosseae</name>
    <name type="common">Endomycorrhizal fungus</name>
    <name type="synonym">Glomus mosseae</name>
    <dbReference type="NCBI Taxonomy" id="27381"/>
    <lineage>
        <taxon>Eukaryota</taxon>
        <taxon>Fungi</taxon>
        <taxon>Fungi incertae sedis</taxon>
        <taxon>Mucoromycota</taxon>
        <taxon>Glomeromycotina</taxon>
        <taxon>Glomeromycetes</taxon>
        <taxon>Glomerales</taxon>
        <taxon>Glomeraceae</taxon>
        <taxon>Funneliformis</taxon>
    </lineage>
</organism>
<feature type="binding site" evidence="5">
    <location>
        <begin position="185"/>
        <end position="190"/>
    </location>
    <ligand>
        <name>ATP</name>
        <dbReference type="ChEBI" id="CHEBI:30616"/>
    </ligand>
</feature>
<keyword evidence="4" id="KW-0143">Chaperone</keyword>
<feature type="compositionally biased region" description="Basic and acidic residues" evidence="6">
    <location>
        <begin position="737"/>
        <end position="746"/>
    </location>
</feature>
<keyword evidence="2 5" id="KW-0547">Nucleotide-binding</keyword>
<name>A0A9N9FSF5_FUNMO</name>
<feature type="binding site" evidence="5">
    <location>
        <position position="237"/>
    </location>
    <ligand>
        <name>ATP</name>
        <dbReference type="ChEBI" id="CHEBI:30616"/>
    </ligand>
</feature>
<dbReference type="GO" id="GO:0051082">
    <property type="term" value="F:unfolded protein binding"/>
    <property type="evidence" value="ECO:0007669"/>
    <property type="project" value="InterPro"/>
</dbReference>
<evidence type="ECO:0000256" key="6">
    <source>
        <dbReference type="SAM" id="MobiDB-lite"/>
    </source>
</evidence>
<sequence length="769" mass="87857">MIVFHSFSRFDRQVAVKKLWLLLAEGDEQEGSVKQVINDSVESPKLVLQGENRFGFTEEEAEKIKATEEKYTFETEVSRLMKLIINSLYKTREIFLRELISNASDAIDKIRFLSLTDPNALSAAPVLNITIWADKDNKVLTISDSGIGMTKKQLKDNLGTIAKSGTSEFLSAMEEKKADMNLIGQFGVGFYSVFLVADKVVVTTKNNEDKQYIWESQAVNDFTIAEDPRGNTLGRGTQIKLYLKDDALEFLEDGVLRDLILKYSEFINFPIWLWTKQTQVVEVDETPDENEKKEKKTETIEVPGWELMNTQKPIWSRDPKNVTELEYENFYMSFAKDSNPPIAWTHFKAEGEVDFKAIVYIPSKAPEGLFQKVQDYARNVKLFVKRVFITDEFLDFIPKYLGFIRAIIDADDLPLNVSRETLQEHRTLQLIKKRIIKKCLDLIADLTKDDEKYEKFLSEFGTSLKIGAIEDNSNRKKIAQILKFPSSYKGANSTTLDDYISRMKKGQDKMYFITGGSVEEVQNSPFVEGLVARGFEVLYMVEPIDEMLVQHMPGHGGKMFQNIAKGDFKFGDEDLVESQKLKSKFVKLIDHMQATLIDQVEKIEVSTRLTTSPCAVVATDWGWTGNMEKIMAAQAFKQENPLLKEFYSKQKKILEINPNHPLIIGLFDKAENDAFDANTKEMVRVLYETTLIRSGYSLKDNLGYASRVEKILRTNLGVDLNAKAEVNVTPAEEADKDEEKKEKVETEDLFDEQDHDESTDPTKPSRDEL</sequence>
<feature type="binding site" evidence="5">
    <location>
        <position position="419"/>
    </location>
    <ligand>
        <name>ATP</name>
        <dbReference type="ChEBI" id="CHEBI:30616"/>
    </ligand>
</feature>
<reference evidence="8" key="1">
    <citation type="submission" date="2021-06" db="EMBL/GenBank/DDBJ databases">
        <authorList>
            <person name="Kallberg Y."/>
            <person name="Tangrot J."/>
            <person name="Rosling A."/>
        </authorList>
    </citation>
    <scope>NUCLEOTIDE SEQUENCE</scope>
    <source>
        <strain evidence="8">87-6 pot B 2015</strain>
    </source>
</reference>